<protein>
    <recommendedName>
        <fullName evidence="1">[acyl-carrier-protein] S-malonyltransferase</fullName>
        <ecNumber evidence="1">2.3.1.39</ecNumber>
    </recommendedName>
</protein>
<accession>A0A7X6HY08</accession>
<evidence type="ECO:0000256" key="4">
    <source>
        <dbReference type="ARBA" id="ARBA00048462"/>
    </source>
</evidence>
<comment type="caution">
    <text evidence="6">The sequence shown here is derived from an EMBL/GenBank/DDBJ whole genome shotgun (WGS) entry which is preliminary data.</text>
</comment>
<evidence type="ECO:0000259" key="5">
    <source>
        <dbReference type="Pfam" id="PF21124"/>
    </source>
</evidence>
<keyword evidence="2 6" id="KW-0808">Transferase</keyword>
<dbReference type="GO" id="GO:0006633">
    <property type="term" value="P:fatty acid biosynthetic process"/>
    <property type="evidence" value="ECO:0007669"/>
    <property type="project" value="TreeGrafter"/>
</dbReference>
<proteinExistence type="predicted"/>
<evidence type="ECO:0000313" key="7">
    <source>
        <dbReference type="Proteomes" id="UP000578686"/>
    </source>
</evidence>
<name>A0A7X6HY08_9ACTN</name>
<dbReference type="GO" id="GO:0004314">
    <property type="term" value="F:[acyl-carrier-protein] S-malonyltransferase activity"/>
    <property type="evidence" value="ECO:0007669"/>
    <property type="project" value="UniProtKB-EC"/>
</dbReference>
<dbReference type="InterPro" id="IPR001227">
    <property type="entry name" value="Ac_transferase_dom_sf"/>
</dbReference>
<evidence type="ECO:0000256" key="1">
    <source>
        <dbReference type="ARBA" id="ARBA00013258"/>
    </source>
</evidence>
<dbReference type="PANTHER" id="PTHR42681">
    <property type="entry name" value="MALONYL-COA-ACYL CARRIER PROTEIN TRANSACYLASE, MITOCHONDRIAL"/>
    <property type="match status" value="1"/>
</dbReference>
<dbReference type="EMBL" id="JAAVJD010000026">
    <property type="protein sequence ID" value="NJQ05126.1"/>
    <property type="molecule type" value="Genomic_DNA"/>
</dbReference>
<dbReference type="Proteomes" id="UP000578686">
    <property type="component" value="Unassembled WGS sequence"/>
</dbReference>
<keyword evidence="7" id="KW-1185">Reference proteome</keyword>
<keyword evidence="3" id="KW-0012">Acyltransferase</keyword>
<evidence type="ECO:0000256" key="3">
    <source>
        <dbReference type="ARBA" id="ARBA00023315"/>
    </source>
</evidence>
<feature type="domain" description="Malonyl-CoA-[acyl-carrier-protein] transacylase small" evidence="5">
    <location>
        <begin position="136"/>
        <end position="197"/>
    </location>
</feature>
<evidence type="ECO:0000313" key="6">
    <source>
        <dbReference type="EMBL" id="NJQ05126.1"/>
    </source>
</evidence>
<dbReference type="RefSeq" id="WP_167968417.1">
    <property type="nucleotide sequence ID" value="NZ_BHZG01000018.1"/>
</dbReference>
<dbReference type="AlphaFoldDB" id="A0A7X6HY08"/>
<dbReference type="Gene3D" id="3.40.366.10">
    <property type="entry name" value="Malonyl-Coenzyme A Acyl Carrier Protein, domain 2"/>
    <property type="match status" value="2"/>
</dbReference>
<evidence type="ECO:0000256" key="2">
    <source>
        <dbReference type="ARBA" id="ARBA00022679"/>
    </source>
</evidence>
<dbReference type="PANTHER" id="PTHR42681:SF1">
    <property type="entry name" value="MALONYL-COA-ACYL CARRIER PROTEIN TRANSACYLASE, MITOCHONDRIAL"/>
    <property type="match status" value="1"/>
</dbReference>
<dbReference type="SUPFAM" id="SSF52151">
    <property type="entry name" value="FabD/lysophospholipase-like"/>
    <property type="match status" value="1"/>
</dbReference>
<dbReference type="InterPro" id="IPR016035">
    <property type="entry name" value="Acyl_Trfase/lysoPLipase"/>
</dbReference>
<dbReference type="EC" id="2.3.1.39" evidence="1"/>
<dbReference type="Pfam" id="PF21124">
    <property type="entry name" value="VinK_C"/>
    <property type="match status" value="1"/>
</dbReference>
<organism evidence="6 7">
    <name type="scientific">Streptomyces lonarensis</name>
    <dbReference type="NCBI Taxonomy" id="700599"/>
    <lineage>
        <taxon>Bacteria</taxon>
        <taxon>Bacillati</taxon>
        <taxon>Actinomycetota</taxon>
        <taxon>Actinomycetes</taxon>
        <taxon>Kitasatosporales</taxon>
        <taxon>Streptomycetaceae</taxon>
        <taxon>Streptomyces</taxon>
    </lineage>
</organism>
<dbReference type="InterPro" id="IPR049416">
    <property type="entry name" value="VinK-like_small"/>
</dbReference>
<dbReference type="InterPro" id="IPR050858">
    <property type="entry name" value="Mal-CoA-ACP_Trans/PKS_FabD"/>
</dbReference>
<reference evidence="6 7" key="1">
    <citation type="submission" date="2020-03" db="EMBL/GenBank/DDBJ databases">
        <title>Draft genome of Streptomyces sp. ventii, isolated from the Axial Seamount in the Pacific Ocean, and resequencing of the two type strains Streptomyces lonarensis strain NCL 716 and Streptomyces bohaiensis strain 11A07.</title>
        <authorList>
            <person name="Loughran R.M."/>
            <person name="Pfannmuller K.M."/>
            <person name="Wasson B.J."/>
            <person name="Deadmond M.C."/>
            <person name="Paddock B.E."/>
            <person name="Koyack M.J."/>
            <person name="Gallegos D.A."/>
            <person name="Mitchell E.A."/>
            <person name="Ushijima B."/>
            <person name="Saw J.H."/>
            <person name="Mcphail K.L."/>
            <person name="Videau P."/>
        </authorList>
    </citation>
    <scope>NUCLEOTIDE SEQUENCE [LARGE SCALE GENOMIC DNA]</scope>
    <source>
        <strain evidence="6 7">NCL716</strain>
    </source>
</reference>
<comment type="catalytic activity">
    <reaction evidence="4">
        <text>holo-[ACP] + malonyl-CoA = malonyl-[ACP] + CoA</text>
        <dbReference type="Rhea" id="RHEA:41792"/>
        <dbReference type="Rhea" id="RHEA-COMP:9623"/>
        <dbReference type="Rhea" id="RHEA-COMP:9685"/>
        <dbReference type="ChEBI" id="CHEBI:57287"/>
        <dbReference type="ChEBI" id="CHEBI:57384"/>
        <dbReference type="ChEBI" id="CHEBI:64479"/>
        <dbReference type="ChEBI" id="CHEBI:78449"/>
        <dbReference type="EC" id="2.3.1.39"/>
    </reaction>
</comment>
<gene>
    <name evidence="6" type="ORF">HCN56_05915</name>
</gene>
<sequence length="313" mass="34100">MSAIVFPGIGPTQLADSARFMAAQPAARRLVAEADRVLGYSLVDRYREIEARGDEGAFPEPARITFLVTCLALADWTAAEHGVEPVAYAGASFGGTAAVVRAGALPFADAVTMTAEWGRRADAYFAREHRDIVTQSFARVPLDRLAEIRAELDARGEWNQVACHVDHDFHMLSVRESVLDWLQGRLRAAGGLPLYAMRPPMHSTAFQALRDEIEAEVVADIPFAAPAVPVVCDHDGSLVRTASGVREMLLDAVTRPVRWPAVVETLKGLGVERVHVAGQDGLWGRVQVMTDAFKVVAVRPDTAMRPRRRSVIA</sequence>